<evidence type="ECO:0000256" key="1">
    <source>
        <dbReference type="SAM" id="MobiDB-lite"/>
    </source>
</evidence>
<name>A0AAV7TR71_PLEWA</name>
<reference evidence="2" key="1">
    <citation type="journal article" date="2022" name="bioRxiv">
        <title>Sequencing and chromosome-scale assembly of the giantPleurodeles waltlgenome.</title>
        <authorList>
            <person name="Brown T."/>
            <person name="Elewa A."/>
            <person name="Iarovenko S."/>
            <person name="Subramanian E."/>
            <person name="Araus A.J."/>
            <person name="Petzold A."/>
            <person name="Susuki M."/>
            <person name="Suzuki K.-i.T."/>
            <person name="Hayashi T."/>
            <person name="Toyoda A."/>
            <person name="Oliveira C."/>
            <person name="Osipova E."/>
            <person name="Leigh N.D."/>
            <person name="Simon A."/>
            <person name="Yun M.H."/>
        </authorList>
    </citation>
    <scope>NUCLEOTIDE SEQUENCE</scope>
    <source>
        <strain evidence="2">20211129_DDA</strain>
        <tissue evidence="2">Liver</tissue>
    </source>
</reference>
<accession>A0AAV7TR71</accession>
<keyword evidence="3" id="KW-1185">Reference proteome</keyword>
<evidence type="ECO:0000313" key="3">
    <source>
        <dbReference type="Proteomes" id="UP001066276"/>
    </source>
</evidence>
<dbReference type="Proteomes" id="UP001066276">
    <property type="component" value="Chromosome 3_2"/>
</dbReference>
<dbReference type="AlphaFoldDB" id="A0AAV7TR71"/>
<gene>
    <name evidence="2" type="ORF">NDU88_004415</name>
</gene>
<proteinExistence type="predicted"/>
<feature type="region of interest" description="Disordered" evidence="1">
    <location>
        <begin position="34"/>
        <end position="74"/>
    </location>
</feature>
<evidence type="ECO:0000313" key="2">
    <source>
        <dbReference type="EMBL" id="KAJ1179179.1"/>
    </source>
</evidence>
<sequence>MPTGVPGIMVMAQKGVEKVTLNISWLQKATFVEPPGEISDLDNNNCGSPRDEQEPRDMTVSDRVPGQGTSRSRR</sequence>
<comment type="caution">
    <text evidence="2">The sequence shown here is derived from an EMBL/GenBank/DDBJ whole genome shotgun (WGS) entry which is preliminary data.</text>
</comment>
<organism evidence="2 3">
    <name type="scientific">Pleurodeles waltl</name>
    <name type="common">Iberian ribbed newt</name>
    <dbReference type="NCBI Taxonomy" id="8319"/>
    <lineage>
        <taxon>Eukaryota</taxon>
        <taxon>Metazoa</taxon>
        <taxon>Chordata</taxon>
        <taxon>Craniata</taxon>
        <taxon>Vertebrata</taxon>
        <taxon>Euteleostomi</taxon>
        <taxon>Amphibia</taxon>
        <taxon>Batrachia</taxon>
        <taxon>Caudata</taxon>
        <taxon>Salamandroidea</taxon>
        <taxon>Salamandridae</taxon>
        <taxon>Pleurodelinae</taxon>
        <taxon>Pleurodeles</taxon>
    </lineage>
</organism>
<feature type="compositionally biased region" description="Basic and acidic residues" evidence="1">
    <location>
        <begin position="49"/>
        <end position="60"/>
    </location>
</feature>
<protein>
    <submittedName>
        <fullName evidence="2">Uncharacterized protein</fullName>
    </submittedName>
</protein>
<dbReference type="EMBL" id="JANPWB010000006">
    <property type="protein sequence ID" value="KAJ1179179.1"/>
    <property type="molecule type" value="Genomic_DNA"/>
</dbReference>